<dbReference type="OrthoDB" id="5298161at2"/>
<dbReference type="PROSITE" id="PS51257">
    <property type="entry name" value="PROKAR_LIPOPROTEIN"/>
    <property type="match status" value="1"/>
</dbReference>
<reference evidence="7 8" key="1">
    <citation type="submission" date="2019-03" db="EMBL/GenBank/DDBJ databases">
        <title>Genomic Encyclopedia of Type Strains, Phase IV (KMG-IV): sequencing the most valuable type-strain genomes for metagenomic binning, comparative biology and taxonomic classification.</title>
        <authorList>
            <person name="Goeker M."/>
        </authorList>
    </citation>
    <scope>NUCLEOTIDE SEQUENCE [LARGE SCALE GENOMIC DNA]</scope>
    <source>
        <strain evidence="7 8">DSM 19610</strain>
    </source>
</reference>
<accession>A0A4R1HFT2</accession>
<keyword evidence="2" id="KW-0732">Signal</keyword>
<dbReference type="GO" id="GO:0009279">
    <property type="term" value="C:cell outer membrane"/>
    <property type="evidence" value="ECO:0007669"/>
    <property type="project" value="UniProtKB-SubCell"/>
</dbReference>
<evidence type="ECO:0000313" key="7">
    <source>
        <dbReference type="EMBL" id="TCK19225.1"/>
    </source>
</evidence>
<evidence type="ECO:0000256" key="3">
    <source>
        <dbReference type="ARBA" id="ARBA00023136"/>
    </source>
</evidence>
<keyword evidence="3" id="KW-0472">Membrane</keyword>
<protein>
    <submittedName>
        <fullName evidence="7">Outer membrane lipoprotein SlyB</fullName>
    </submittedName>
</protein>
<keyword evidence="5 7" id="KW-0449">Lipoprotein</keyword>
<dbReference type="EMBL" id="SMFX01000001">
    <property type="protein sequence ID" value="TCK19225.1"/>
    <property type="molecule type" value="Genomic_DNA"/>
</dbReference>
<evidence type="ECO:0000256" key="4">
    <source>
        <dbReference type="ARBA" id="ARBA00023139"/>
    </source>
</evidence>
<dbReference type="PANTHER" id="PTHR35603">
    <property type="match status" value="1"/>
</dbReference>
<dbReference type="RefSeq" id="WP_132973701.1">
    <property type="nucleotide sequence ID" value="NZ_SMFX01000001.1"/>
</dbReference>
<feature type="domain" description="Glycine zipper" evidence="6">
    <location>
        <begin position="59"/>
        <end position="103"/>
    </location>
</feature>
<comment type="subcellular location">
    <subcellularLocation>
        <location evidence="1">Cell outer membrane</location>
        <topology evidence="1">Lipid-anchor</topology>
    </subcellularLocation>
</comment>
<dbReference type="AlphaFoldDB" id="A0A4R1HFT2"/>
<evidence type="ECO:0000256" key="1">
    <source>
        <dbReference type="ARBA" id="ARBA00004459"/>
    </source>
</evidence>
<dbReference type="Proteomes" id="UP000295707">
    <property type="component" value="Unassembled WGS sequence"/>
</dbReference>
<dbReference type="InterPro" id="IPR051407">
    <property type="entry name" value="Bact_OM_lipoprot/Surf_antigen"/>
</dbReference>
<keyword evidence="4" id="KW-0564">Palmitate</keyword>
<evidence type="ECO:0000313" key="8">
    <source>
        <dbReference type="Proteomes" id="UP000295707"/>
    </source>
</evidence>
<organism evidence="7 8">
    <name type="scientific">Thiogranum longum</name>
    <dbReference type="NCBI Taxonomy" id="1537524"/>
    <lineage>
        <taxon>Bacteria</taxon>
        <taxon>Pseudomonadati</taxon>
        <taxon>Pseudomonadota</taxon>
        <taxon>Gammaproteobacteria</taxon>
        <taxon>Chromatiales</taxon>
        <taxon>Ectothiorhodospiraceae</taxon>
        <taxon>Thiogranum</taxon>
    </lineage>
</organism>
<dbReference type="PANTHER" id="PTHR35603:SF1">
    <property type="entry name" value="OUTER MEMBRANE LIPOPROTEIN SLYB"/>
    <property type="match status" value="1"/>
</dbReference>
<evidence type="ECO:0000256" key="5">
    <source>
        <dbReference type="ARBA" id="ARBA00023288"/>
    </source>
</evidence>
<evidence type="ECO:0000256" key="2">
    <source>
        <dbReference type="ARBA" id="ARBA00022729"/>
    </source>
</evidence>
<evidence type="ECO:0000259" key="6">
    <source>
        <dbReference type="Pfam" id="PF13488"/>
    </source>
</evidence>
<comment type="caution">
    <text evidence="7">The sequence shown here is derived from an EMBL/GenBank/DDBJ whole genome shotgun (WGS) entry which is preliminary data.</text>
</comment>
<gene>
    <name evidence="7" type="ORF">DFR30_2525</name>
</gene>
<sequence length="152" mass="15617">MKNSLILIFLISVLGLAGCASNLSGESYSRAEARTVQQVEYGVIESLRPVQIEGTKTPIGSGAGAIVGGIAGSSVGGRKTGQVMAVIGAVAGGLAGAAIEEGVTRTQGVEFTIRMEDGRTVAIVQALSPNERFSVGDRVRVIYSGQNTRVAH</sequence>
<dbReference type="Pfam" id="PF13488">
    <property type="entry name" value="Gly-zipper_Omp"/>
    <property type="match status" value="1"/>
</dbReference>
<dbReference type="InterPro" id="IPR039567">
    <property type="entry name" value="Gly-zipper"/>
</dbReference>
<proteinExistence type="predicted"/>
<name>A0A4R1HFT2_9GAMM</name>
<keyword evidence="8" id="KW-1185">Reference proteome</keyword>